<dbReference type="NCBIfam" id="TIGR00037">
    <property type="entry name" value="eIF_5A"/>
    <property type="match status" value="1"/>
</dbReference>
<dbReference type="EMBL" id="JBFTWV010000094">
    <property type="protein sequence ID" value="KAL2787565.1"/>
    <property type="molecule type" value="Genomic_DNA"/>
</dbReference>
<dbReference type="Pfam" id="PF01287">
    <property type="entry name" value="eIF-5a"/>
    <property type="match status" value="1"/>
</dbReference>
<comment type="caution">
    <text evidence="4">The sequence shown here is derived from an EMBL/GenBank/DDBJ whole genome shotgun (WGS) entry which is preliminary data.</text>
</comment>
<feature type="compositionally biased region" description="Polar residues" evidence="2">
    <location>
        <begin position="12"/>
        <end position="21"/>
    </location>
</feature>
<feature type="region of interest" description="Disordered" evidence="2">
    <location>
        <begin position="1"/>
        <end position="38"/>
    </location>
</feature>
<dbReference type="InterPro" id="IPR012340">
    <property type="entry name" value="NA-bd_OB-fold"/>
</dbReference>
<dbReference type="InterPro" id="IPR020189">
    <property type="entry name" value="IF5A_C"/>
</dbReference>
<dbReference type="Proteomes" id="UP001610563">
    <property type="component" value="Unassembled WGS sequence"/>
</dbReference>
<dbReference type="SUPFAM" id="SSF50104">
    <property type="entry name" value="Translation proteins SH3-like domain"/>
    <property type="match status" value="1"/>
</dbReference>
<accession>A0ABR4FWE0</accession>
<comment type="PTM">
    <text evidence="1">eIF-5A seems to be the only eukaryotic protein to have a hypusine residue which is a post-translational modification of a lysine by the addition of a butylamino group.</text>
</comment>
<keyword evidence="4" id="KW-0251">Elongation factor</keyword>
<evidence type="ECO:0000256" key="1">
    <source>
        <dbReference type="RuleBase" id="RU362005"/>
    </source>
</evidence>
<dbReference type="GO" id="GO:0003746">
    <property type="term" value="F:translation elongation factor activity"/>
    <property type="evidence" value="ECO:0007669"/>
    <property type="project" value="UniProtKB-KW"/>
</dbReference>
<evidence type="ECO:0000313" key="5">
    <source>
        <dbReference type="Proteomes" id="UP001610563"/>
    </source>
</evidence>
<comment type="function">
    <text evidence="1">Translation factor that promotes translation elongation and termination, particularly upon ribosome stalling at specific amino acid sequence contexts. Binds between the exit (E) and peptidyl (P) site of the ribosome and promotes rescue of stalled ribosome: specifically required for efficient translation of polyproline-containing peptides as well as other motifs that stall the ribosome. Acts as ribosome quality control (RQC) cofactor by joining the RQC complex to facilitate peptidyl transfer during CAT tailing step.</text>
</comment>
<sequence length="139" mass="14859">MSRAKLPRTLNGEGQTISVDNSHLRKGGHSTSQTGKHRHSKIHLIGIDIFTGKKFESVVVSTAKSDAPVVSRDEYQLVGIKGGSLVLKDSDGNTKDNVPVPEYDIGQAIQGYVEKGESATVTVIRVMGQEACIGVKATK</sequence>
<dbReference type="SUPFAM" id="SSF50249">
    <property type="entry name" value="Nucleic acid-binding proteins"/>
    <property type="match status" value="1"/>
</dbReference>
<keyword evidence="1" id="KW-0648">Protein biosynthesis</keyword>
<dbReference type="Gene3D" id="2.30.30.30">
    <property type="match status" value="1"/>
</dbReference>
<dbReference type="SMART" id="SM01376">
    <property type="entry name" value="eIF-5a"/>
    <property type="match status" value="1"/>
</dbReference>
<protein>
    <recommendedName>
        <fullName evidence="1">Eukaryotic translation initiation factor 5A</fullName>
        <shortName evidence="1">eIF-5A</shortName>
    </recommendedName>
</protein>
<dbReference type="PANTHER" id="PTHR11673">
    <property type="entry name" value="TRANSLATION INITIATION FACTOR 5A FAMILY MEMBER"/>
    <property type="match status" value="1"/>
</dbReference>
<proteinExistence type="inferred from homology"/>
<keyword evidence="5" id="KW-1185">Reference proteome</keyword>
<keyword evidence="1" id="KW-0385">Hypusine</keyword>
<keyword evidence="4" id="KW-0238">DNA-binding</keyword>
<dbReference type="GO" id="GO:0003677">
    <property type="term" value="F:DNA binding"/>
    <property type="evidence" value="ECO:0007669"/>
    <property type="project" value="UniProtKB-KW"/>
</dbReference>
<evidence type="ECO:0000256" key="2">
    <source>
        <dbReference type="SAM" id="MobiDB-lite"/>
    </source>
</evidence>
<evidence type="ECO:0000313" key="4">
    <source>
        <dbReference type="EMBL" id="KAL2787565.1"/>
    </source>
</evidence>
<dbReference type="Gene3D" id="2.40.50.140">
    <property type="entry name" value="Nucleic acid-binding proteins"/>
    <property type="match status" value="1"/>
</dbReference>
<dbReference type="InterPro" id="IPR048670">
    <property type="entry name" value="IF5A-like_N"/>
</dbReference>
<evidence type="ECO:0000259" key="3">
    <source>
        <dbReference type="SMART" id="SM01376"/>
    </source>
</evidence>
<dbReference type="InterPro" id="IPR014722">
    <property type="entry name" value="Rib_uL2_dom2"/>
</dbReference>
<name>A0ABR4FWE0_9EURO</name>
<dbReference type="Pfam" id="PF21485">
    <property type="entry name" value="IF5A-like_N"/>
    <property type="match status" value="1"/>
</dbReference>
<feature type="domain" description="Translation initiation factor 5A C-terminal" evidence="3">
    <location>
        <begin position="69"/>
        <end position="136"/>
    </location>
</feature>
<organism evidence="4 5">
    <name type="scientific">Aspergillus keveii</name>
    <dbReference type="NCBI Taxonomy" id="714993"/>
    <lineage>
        <taxon>Eukaryota</taxon>
        <taxon>Fungi</taxon>
        <taxon>Dikarya</taxon>
        <taxon>Ascomycota</taxon>
        <taxon>Pezizomycotina</taxon>
        <taxon>Eurotiomycetes</taxon>
        <taxon>Eurotiomycetidae</taxon>
        <taxon>Eurotiales</taxon>
        <taxon>Aspergillaceae</taxon>
        <taxon>Aspergillus</taxon>
        <taxon>Aspergillus subgen. Nidulantes</taxon>
    </lineage>
</organism>
<dbReference type="InterPro" id="IPR008991">
    <property type="entry name" value="Translation_prot_SH3-like_sf"/>
</dbReference>
<gene>
    <name evidence="4" type="ORF">BJX66DRAFT_327766</name>
</gene>
<dbReference type="InterPro" id="IPR001884">
    <property type="entry name" value="IF5A-like"/>
</dbReference>
<reference evidence="4 5" key="1">
    <citation type="submission" date="2024-07" db="EMBL/GenBank/DDBJ databases">
        <title>Section-level genome sequencing and comparative genomics of Aspergillus sections Usti and Cavernicolus.</title>
        <authorList>
            <consortium name="Lawrence Berkeley National Laboratory"/>
            <person name="Nybo J.L."/>
            <person name="Vesth T.C."/>
            <person name="Theobald S."/>
            <person name="Frisvad J.C."/>
            <person name="Larsen T.O."/>
            <person name="Kjaerboelling I."/>
            <person name="Rothschild-Mancinelli K."/>
            <person name="Lyhne E.K."/>
            <person name="Kogle M.E."/>
            <person name="Barry K."/>
            <person name="Clum A."/>
            <person name="Na H."/>
            <person name="Ledsgaard L."/>
            <person name="Lin J."/>
            <person name="Lipzen A."/>
            <person name="Kuo A."/>
            <person name="Riley R."/>
            <person name="Mondo S."/>
            <person name="Labutti K."/>
            <person name="Haridas S."/>
            <person name="Pangalinan J."/>
            <person name="Salamov A.A."/>
            <person name="Simmons B.A."/>
            <person name="Magnuson J.K."/>
            <person name="Chen J."/>
            <person name="Drula E."/>
            <person name="Henrissat B."/>
            <person name="Wiebenga A."/>
            <person name="Lubbers R.J."/>
            <person name="Gomes A.C."/>
            <person name="Makela M.R."/>
            <person name="Stajich J."/>
            <person name="Grigoriev I.V."/>
            <person name="Mortensen U.H."/>
            <person name="De Vries R.P."/>
            <person name="Baker S.E."/>
            <person name="Andersen M.R."/>
        </authorList>
    </citation>
    <scope>NUCLEOTIDE SEQUENCE [LARGE SCALE GENOMIC DNA]</scope>
    <source>
        <strain evidence="4 5">CBS 209.92</strain>
    </source>
</reference>
<comment type="similarity">
    <text evidence="1">Belongs to the eIF-5A family.</text>
</comment>